<keyword evidence="1" id="KW-0472">Membrane</keyword>
<dbReference type="Proteomes" id="UP000257323">
    <property type="component" value="Unassembled WGS sequence"/>
</dbReference>
<dbReference type="AlphaFoldDB" id="A0A3E2BKY9"/>
<evidence type="ECO:0000256" key="1">
    <source>
        <dbReference type="SAM" id="Phobius"/>
    </source>
</evidence>
<keyword evidence="1" id="KW-1133">Transmembrane helix</keyword>
<proteinExistence type="predicted"/>
<name>A0A3E2BKY9_9BACT</name>
<keyword evidence="1" id="KW-0812">Transmembrane</keyword>
<accession>A0A3E2BKY9</accession>
<organism evidence="3 4">
    <name type="scientific">Candidatus Saccharicenans subterraneus</name>
    <dbReference type="NCBI Taxonomy" id="2508984"/>
    <lineage>
        <taxon>Bacteria</taxon>
        <taxon>Candidatus Aminicenantota</taxon>
        <taxon>Candidatus Aminicenantia</taxon>
        <taxon>Candidatus Aminicenantales</taxon>
        <taxon>Candidatus Saccharicenantaceae</taxon>
        <taxon>Candidatus Saccharicenans</taxon>
    </lineage>
</organism>
<gene>
    <name evidence="3" type="ORF">OP8BY_0303</name>
</gene>
<dbReference type="Gene3D" id="1.10.10.1320">
    <property type="entry name" value="Anti-sigma factor, zinc-finger domain"/>
    <property type="match status" value="1"/>
</dbReference>
<feature type="transmembrane region" description="Helical" evidence="1">
    <location>
        <begin position="102"/>
        <end position="121"/>
    </location>
</feature>
<dbReference type="InterPro" id="IPR041916">
    <property type="entry name" value="Anti_sigma_zinc_sf"/>
</dbReference>
<reference evidence="3 4" key="1">
    <citation type="submission" date="2018-08" db="EMBL/GenBank/DDBJ databases">
        <title>Genome analysis of the thermophilic bacterium of the candidate phylum Aminicenantes from deep subsurface aquifer revealed its physiology and ecological role.</title>
        <authorList>
            <person name="Kadnikov V.V."/>
            <person name="Mardanov A.V."/>
            <person name="Beletsky A.V."/>
            <person name="Karnachuk O.V."/>
            <person name="Ravin N.V."/>
        </authorList>
    </citation>
    <scope>NUCLEOTIDE SEQUENCE [LARGE SCALE GENOMIC DNA]</scope>
    <source>
        <strain evidence="3">BY38</strain>
    </source>
</reference>
<feature type="domain" description="Putative zinc-finger" evidence="2">
    <location>
        <begin position="4"/>
        <end position="38"/>
    </location>
</feature>
<evidence type="ECO:0000313" key="4">
    <source>
        <dbReference type="Proteomes" id="UP000257323"/>
    </source>
</evidence>
<dbReference type="EMBL" id="QUAH01000009">
    <property type="protein sequence ID" value="RFT15413.1"/>
    <property type="molecule type" value="Genomic_DNA"/>
</dbReference>
<evidence type="ECO:0000259" key="2">
    <source>
        <dbReference type="Pfam" id="PF13490"/>
    </source>
</evidence>
<sequence>MKACRKYKKEWPAFVGGQLPHGRTEEMAAHLKVCAACRAELEETRKLMSMAADFKEELKEVMATVDWESLPVEITDKVWAQKERTAPAQAPSGWRFWKWQPVVAGLFLGLLLGGALTFLVLRPQKPGTMVARQETGISLPADLVERVDLALARRETIDYLERSQYLLLDLLQNGQAGESGLVRQERIQQLLTEKKYLNNQLDDWRLMKARAICDQIELLFLELSQLSPELSARELAKVREMVEEKQLLLKINLVKKELQQGEV</sequence>
<dbReference type="InterPro" id="IPR027383">
    <property type="entry name" value="Znf_put"/>
</dbReference>
<comment type="caution">
    <text evidence="3">The sequence shown here is derived from an EMBL/GenBank/DDBJ whole genome shotgun (WGS) entry which is preliminary data.</text>
</comment>
<evidence type="ECO:0000313" key="3">
    <source>
        <dbReference type="EMBL" id="RFT15413.1"/>
    </source>
</evidence>
<dbReference type="Pfam" id="PF13490">
    <property type="entry name" value="zf-HC2"/>
    <property type="match status" value="1"/>
</dbReference>
<protein>
    <recommendedName>
        <fullName evidence="2">Putative zinc-finger domain-containing protein</fullName>
    </recommendedName>
</protein>